<dbReference type="Proteomes" id="UP000317422">
    <property type="component" value="Unassembled WGS sequence"/>
</dbReference>
<dbReference type="InterPro" id="IPR010080">
    <property type="entry name" value="Thioester_reductase-like_dom"/>
</dbReference>
<gene>
    <name evidence="4" type="ORF">FHX37_3488</name>
</gene>
<sequence length="395" mass="43442">MQETDHVGQSHEEGRPNHYWKDAVLPESVAPKGDHPAFPPGNILLTGSTGYLGGYIMAELLQDTDAVLYCLVRGRSEGEARDRLAASLENRGVAPVPHERLRVVPGNMAKPNFGLSESEYDSLAESVDAIYHCGAWVNLIVGYPFLKGSNVDGTFEVLKFATHRRSIPLHHISTLGVMMRNYGEGTGVVTEDPTPPLPLNIGYYESKWVSERLVSQAQARGLPATVYRPGAILGDSANRLLSPSDWLMQITLASLRVGATPEHEFMLPVSCADFTARCITDISRTDGSRGGTFHTTHPEPMPLDTYFEKIRSCRPHLRSVPFARWLDGIRSHYGGNDPMTRLAEAVPGFLPSPRNGVTTHAASDSARKFHTDRNSVPALDVDYFHGMLANLESRE</sequence>
<dbReference type="SUPFAM" id="SSF51735">
    <property type="entry name" value="NAD(P)-binding Rossmann-fold domains"/>
    <property type="match status" value="1"/>
</dbReference>
<dbReference type="NCBIfam" id="TIGR01746">
    <property type="entry name" value="Thioester-redct"/>
    <property type="match status" value="1"/>
</dbReference>
<name>A0A543NNQ1_9ACTN</name>
<comment type="caution">
    <text evidence="4">The sequence shown here is derived from an EMBL/GenBank/DDBJ whole genome shotgun (WGS) entry which is preliminary data.</text>
</comment>
<protein>
    <submittedName>
        <fullName evidence="4">Thioester reductase-like protein</fullName>
    </submittedName>
</protein>
<dbReference type="PANTHER" id="PTHR44845:SF6">
    <property type="entry name" value="BETA-ALANINE-ACTIVATING ENZYME"/>
    <property type="match status" value="1"/>
</dbReference>
<keyword evidence="1" id="KW-0596">Phosphopantetheine</keyword>
<evidence type="ECO:0000256" key="1">
    <source>
        <dbReference type="ARBA" id="ARBA00022450"/>
    </source>
</evidence>
<keyword evidence="5" id="KW-1185">Reference proteome</keyword>
<reference evidence="4 5" key="1">
    <citation type="submission" date="2019-06" db="EMBL/GenBank/DDBJ databases">
        <title>Sequencing the genomes of 1000 actinobacteria strains.</title>
        <authorList>
            <person name="Klenk H.-P."/>
        </authorList>
    </citation>
    <scope>NUCLEOTIDE SEQUENCE [LARGE SCALE GENOMIC DNA]</scope>
    <source>
        <strain evidence="4 5">DSM 45015</strain>
    </source>
</reference>
<dbReference type="Gene3D" id="3.40.50.720">
    <property type="entry name" value="NAD(P)-binding Rossmann-like Domain"/>
    <property type="match status" value="1"/>
</dbReference>
<evidence type="ECO:0000313" key="5">
    <source>
        <dbReference type="Proteomes" id="UP000317422"/>
    </source>
</evidence>
<dbReference type="InterPro" id="IPR036291">
    <property type="entry name" value="NAD(P)-bd_dom_sf"/>
</dbReference>
<dbReference type="CDD" id="cd05235">
    <property type="entry name" value="SDR_e1"/>
    <property type="match status" value="1"/>
</dbReference>
<evidence type="ECO:0000256" key="2">
    <source>
        <dbReference type="ARBA" id="ARBA00022553"/>
    </source>
</evidence>
<dbReference type="InterPro" id="IPR013120">
    <property type="entry name" value="FAR_NAD-bd"/>
</dbReference>
<keyword evidence="2" id="KW-0597">Phosphoprotein</keyword>
<organism evidence="4 5">
    <name type="scientific">Haloactinospora alba</name>
    <dbReference type="NCBI Taxonomy" id="405555"/>
    <lineage>
        <taxon>Bacteria</taxon>
        <taxon>Bacillati</taxon>
        <taxon>Actinomycetota</taxon>
        <taxon>Actinomycetes</taxon>
        <taxon>Streptosporangiales</taxon>
        <taxon>Nocardiopsidaceae</taxon>
        <taxon>Haloactinospora</taxon>
    </lineage>
</organism>
<dbReference type="PANTHER" id="PTHR44845">
    <property type="entry name" value="CARRIER DOMAIN-CONTAINING PROTEIN"/>
    <property type="match status" value="1"/>
</dbReference>
<proteinExistence type="predicted"/>
<evidence type="ECO:0000313" key="4">
    <source>
        <dbReference type="EMBL" id="TQN33468.1"/>
    </source>
</evidence>
<feature type="domain" description="Thioester reductase (TE)" evidence="3">
    <location>
        <begin position="45"/>
        <end position="276"/>
    </location>
</feature>
<dbReference type="Pfam" id="PF07993">
    <property type="entry name" value="NAD_binding_4"/>
    <property type="match status" value="1"/>
</dbReference>
<accession>A0A543NNQ1</accession>
<dbReference type="AlphaFoldDB" id="A0A543NNQ1"/>
<dbReference type="OrthoDB" id="2472181at2"/>
<dbReference type="EMBL" id="VFQC01000001">
    <property type="protein sequence ID" value="TQN33468.1"/>
    <property type="molecule type" value="Genomic_DNA"/>
</dbReference>
<evidence type="ECO:0000259" key="3">
    <source>
        <dbReference type="Pfam" id="PF07993"/>
    </source>
</evidence>